<feature type="transmembrane region" description="Helical" evidence="4">
    <location>
        <begin position="1100"/>
        <end position="1120"/>
    </location>
</feature>
<gene>
    <name evidence="5" type="ORF">POCTA_138.1.T0940006</name>
</gene>
<evidence type="ECO:0000256" key="1">
    <source>
        <dbReference type="ARBA" id="ARBA00022729"/>
    </source>
</evidence>
<keyword evidence="1" id="KW-0732">Signal</keyword>
<evidence type="ECO:0000313" key="6">
    <source>
        <dbReference type="Proteomes" id="UP000683925"/>
    </source>
</evidence>
<protein>
    <submittedName>
        <fullName evidence="5">Uncharacterized protein</fullName>
    </submittedName>
</protein>
<dbReference type="OrthoDB" id="28293at2759"/>
<keyword evidence="4" id="KW-0472">Membrane</keyword>
<keyword evidence="6" id="KW-1185">Reference proteome</keyword>
<dbReference type="PANTHER" id="PTHR39767">
    <property type="entry name" value="CALCIUM/CALMODULIN-BINDING MEMBRANE PROTEIN PCM4-RELATED"/>
    <property type="match status" value="1"/>
</dbReference>
<dbReference type="InterPro" id="IPR006212">
    <property type="entry name" value="Furin_repeat"/>
</dbReference>
<dbReference type="PANTHER" id="PTHR39767:SF2">
    <property type="entry name" value="CHROMOSOME UNDETERMINED SCAFFOLD_1, WHOLE GENOME SHOTGUN SEQUENCE"/>
    <property type="match status" value="1"/>
</dbReference>
<feature type="transmembrane region" description="Helical" evidence="4">
    <location>
        <begin position="1209"/>
        <end position="1228"/>
    </location>
</feature>
<keyword evidence="4" id="KW-1133">Transmembrane helix</keyword>
<dbReference type="Pfam" id="PF13948">
    <property type="entry name" value="DUF4215"/>
    <property type="match status" value="6"/>
</dbReference>
<reference evidence="5" key="1">
    <citation type="submission" date="2021-01" db="EMBL/GenBank/DDBJ databases">
        <authorList>
            <consortium name="Genoscope - CEA"/>
            <person name="William W."/>
        </authorList>
    </citation>
    <scope>NUCLEOTIDE SEQUENCE</scope>
</reference>
<keyword evidence="2" id="KW-0677">Repeat</keyword>
<dbReference type="InterPro" id="IPR011936">
    <property type="entry name" value="Myxo_disulph_rpt"/>
</dbReference>
<proteinExistence type="predicted"/>
<sequence length="1382" mass="158437">MICLPLFTYYAKSLPQSILSLIVFINLFLQNQICRHTLAQTEISRSFFTPFNQDDNWKSYETMSSNHITDCGTSLIFGGPSVFNYQTAITKTFILPPHYKVQFEFKFWRLDAWSGSFYIFYIDGFQAYKQGPNVSTGTQICGSGTVGQVYSISDTMNHNGNSAIITIISLQIAASWGISDFILYVYKCPKGCDYCDISGNCQNWNRMQIFFNKIELTDGEGWKSDYTIFDGIQQCGSFHYYGKFQMAKILQIILYLSDPHTRVRMQFKFLCAFVTGSIVMRSEANGVEIYNAVLSVSKITNNDIICGAQFRLDKVFLGEIVNSDQTLTLTIQIVESPDPADSTHFFGIRDFEVFTDAEKQIFNEGIICNDDNIQAFDGCFSQIYDCNEGCNQCIKGLCTQCLSHWILNTISGQCKAKCGDQIVVSEEQCDDGNQQPYDGCYECQFSCPLNCNICEFGNCLICNPSYQLINNQCEFICSQNEGVFLSYYSTQKEEGHYCQISNFISNTYMQHVLIQTDLQPLFDINQCSINNYGIFAYQYQLCPLEQPQNCKISFQNQCQICNDLFELSNNLLCIPICGNGITQEYESCDDANLQQFDGCYQCQSSCQLECLECNSSQCFKCIEGWNLVNFKCFSECGDGIISLLQYEQCDDSNNESNDGCFECKFECSKNCQFCNQDIGCFQCQKYFELQNKICTPICGDGIVIEGFEQCDDGNDIQYDGCHQCQFQCKENCQTCDQYKCMDTQIEQCEEDGYYLIDSQCLSICGDLIIASNEKCDDDNEIAFDGCYQCQYSCPLNCYDCDYGQCLQCDDGYQIKNNLCIGICGDGSKQEIEECDDFNQFSLDGCSDNCKIEINWACTQTNFQTSQCIQTKPPHFNLLFINQTYDSQFIQLQITSKVKLQNSYQNLTKNLKTFLVDVNPLYYIIYSQVVVEPNATFLQDINYLFKVKLLKQVTTEIYFQVQLDTLLIDEFGFQVENQLCTLRLKNPIVLSESQRTVSHKMSQLNMYILIGLGIASFFILLSGNPVECFEVLDTMQYQSNLKYINSNFPENVMIYFESSEVVTITPILEKLKLLDLFDDFIGKDYMPAFGKFLFYDVNSDLITNISGLIVQVFMALILFAISKIYLKILFKNFYNQFRAFIYNNQKSFLSQKLTFFIHKLNQLSFGIYQMISFKGIIYLIKANSWDLLFKTILFLFSEKESNLRNRISNMLAYSFLISILILVSSIFQIKDSQMELKQRKNYQHEGIIVAKKFLFVLVLIESQRSQLTQSILLSLINSIYITIIVIGKMVNQKIDLMIILIFEIPVIFFTLLNICYEETYAHFLSSESQVLIGFGQIGLLSLGIMAPLIKYGYQIKIKSNQLIEKWRKQNVNTKESSSSSLFI</sequence>
<feature type="transmembrane region" description="Helical" evidence="4">
    <location>
        <begin position="1265"/>
        <end position="1286"/>
    </location>
</feature>
<feature type="transmembrane region" description="Helical" evidence="4">
    <location>
        <begin position="1293"/>
        <end position="1315"/>
    </location>
</feature>
<dbReference type="Proteomes" id="UP000683925">
    <property type="component" value="Unassembled WGS sequence"/>
</dbReference>
<evidence type="ECO:0000313" key="5">
    <source>
        <dbReference type="EMBL" id="CAD8188925.1"/>
    </source>
</evidence>
<evidence type="ECO:0000256" key="2">
    <source>
        <dbReference type="ARBA" id="ARBA00022737"/>
    </source>
</evidence>
<dbReference type="SMART" id="SM00261">
    <property type="entry name" value="FU"/>
    <property type="match status" value="4"/>
</dbReference>
<dbReference type="EMBL" id="CAJJDP010000093">
    <property type="protein sequence ID" value="CAD8188925.1"/>
    <property type="molecule type" value="Genomic_DNA"/>
</dbReference>
<feature type="transmembrane region" description="Helical" evidence="4">
    <location>
        <begin position="1327"/>
        <end position="1348"/>
    </location>
</feature>
<comment type="caution">
    <text evidence="5">The sequence shown here is derived from an EMBL/GenBank/DDBJ whole genome shotgun (WGS) entry which is preliminary data.</text>
</comment>
<name>A0A8S1WJM7_PAROT</name>
<keyword evidence="4" id="KW-0812">Transmembrane</keyword>
<keyword evidence="3" id="KW-1015">Disulfide bond</keyword>
<evidence type="ECO:0000256" key="4">
    <source>
        <dbReference type="SAM" id="Phobius"/>
    </source>
</evidence>
<dbReference type="OMA" id="FKFLCAF"/>
<accession>A0A8S1WJM7</accession>
<evidence type="ECO:0000256" key="3">
    <source>
        <dbReference type="ARBA" id="ARBA00023157"/>
    </source>
</evidence>
<organism evidence="5 6">
    <name type="scientific">Paramecium octaurelia</name>
    <dbReference type="NCBI Taxonomy" id="43137"/>
    <lineage>
        <taxon>Eukaryota</taxon>
        <taxon>Sar</taxon>
        <taxon>Alveolata</taxon>
        <taxon>Ciliophora</taxon>
        <taxon>Intramacronucleata</taxon>
        <taxon>Oligohymenophorea</taxon>
        <taxon>Peniculida</taxon>
        <taxon>Parameciidae</taxon>
        <taxon>Paramecium</taxon>
    </lineage>
</organism>
<dbReference type="NCBIfam" id="TIGR02232">
    <property type="entry name" value="myxo_disulf_rpt"/>
    <property type="match status" value="4"/>
</dbReference>